<feature type="region of interest" description="Disordered" evidence="6">
    <location>
        <begin position="23"/>
        <end position="43"/>
    </location>
</feature>
<dbReference type="PANTHER" id="PTHR43649">
    <property type="entry name" value="ARABINOSE-BINDING PROTEIN-RELATED"/>
    <property type="match status" value="1"/>
</dbReference>
<keyword evidence="1" id="KW-1003">Cell membrane</keyword>
<reference evidence="8 9" key="1">
    <citation type="journal article" date="2015" name="Stand. Genomic Sci.">
        <title>Genomic Encyclopedia of Bacterial and Archaeal Type Strains, Phase III: the genomes of soil and plant-associated and newly described type strains.</title>
        <authorList>
            <person name="Whitman W.B."/>
            <person name="Woyke T."/>
            <person name="Klenk H.P."/>
            <person name="Zhou Y."/>
            <person name="Lilburn T.G."/>
            <person name="Beck B.J."/>
            <person name="De Vos P."/>
            <person name="Vandamme P."/>
            <person name="Eisen J.A."/>
            <person name="Garrity G."/>
            <person name="Hugenholtz P."/>
            <person name="Kyrpides N.C."/>
        </authorList>
    </citation>
    <scope>NUCLEOTIDE SEQUENCE [LARGE SCALE GENOMIC DNA]</scope>
    <source>
        <strain evidence="8 9">CV53</strain>
    </source>
</reference>
<evidence type="ECO:0000256" key="1">
    <source>
        <dbReference type="ARBA" id="ARBA00022475"/>
    </source>
</evidence>
<protein>
    <submittedName>
        <fullName evidence="8">Lactose/L-arabinose transport system substrate-binding protein</fullName>
    </submittedName>
</protein>
<keyword evidence="4" id="KW-0564">Palmitate</keyword>
<evidence type="ECO:0000256" key="7">
    <source>
        <dbReference type="SAM" id="SignalP"/>
    </source>
</evidence>
<dbReference type="InterPro" id="IPR006059">
    <property type="entry name" value="SBP"/>
</dbReference>
<organism evidence="8 9">
    <name type="scientific">Mesobacillus foraminis</name>
    <dbReference type="NCBI Taxonomy" id="279826"/>
    <lineage>
        <taxon>Bacteria</taxon>
        <taxon>Bacillati</taxon>
        <taxon>Bacillota</taxon>
        <taxon>Bacilli</taxon>
        <taxon>Bacillales</taxon>
        <taxon>Bacillaceae</taxon>
        <taxon>Mesobacillus</taxon>
    </lineage>
</organism>
<dbReference type="Pfam" id="PF01547">
    <property type="entry name" value="SBP_bac_1"/>
    <property type="match status" value="1"/>
</dbReference>
<dbReference type="RefSeq" id="WP_158286971.1">
    <property type="nucleotide sequence ID" value="NZ_JABUHM010000006.1"/>
</dbReference>
<evidence type="ECO:0000256" key="2">
    <source>
        <dbReference type="ARBA" id="ARBA00022729"/>
    </source>
</evidence>
<evidence type="ECO:0000256" key="6">
    <source>
        <dbReference type="SAM" id="MobiDB-lite"/>
    </source>
</evidence>
<dbReference type="Proteomes" id="UP000295689">
    <property type="component" value="Unassembled WGS sequence"/>
</dbReference>
<feature type="chain" id="PRO_5021018865" evidence="7">
    <location>
        <begin position="22"/>
        <end position="439"/>
    </location>
</feature>
<accession>A0A4R2BLM1</accession>
<feature type="signal peptide" evidence="7">
    <location>
        <begin position="1"/>
        <end position="21"/>
    </location>
</feature>
<keyword evidence="9" id="KW-1185">Reference proteome</keyword>
<dbReference type="Gene3D" id="3.40.190.10">
    <property type="entry name" value="Periplasmic binding protein-like II"/>
    <property type="match status" value="1"/>
</dbReference>
<evidence type="ECO:0000256" key="4">
    <source>
        <dbReference type="ARBA" id="ARBA00023139"/>
    </source>
</evidence>
<evidence type="ECO:0000256" key="5">
    <source>
        <dbReference type="ARBA" id="ARBA00023288"/>
    </source>
</evidence>
<evidence type="ECO:0000313" key="9">
    <source>
        <dbReference type="Proteomes" id="UP000295689"/>
    </source>
</evidence>
<keyword evidence="2 7" id="KW-0732">Signal</keyword>
<dbReference type="InterPro" id="IPR050490">
    <property type="entry name" value="Bact_solute-bd_prot1"/>
</dbReference>
<name>A0A4R2BLM1_9BACI</name>
<dbReference type="EMBL" id="SLVV01000001">
    <property type="protein sequence ID" value="TCN28157.1"/>
    <property type="molecule type" value="Genomic_DNA"/>
</dbReference>
<dbReference type="CDD" id="cd13585">
    <property type="entry name" value="PBP2_TMBP_like"/>
    <property type="match status" value="1"/>
</dbReference>
<dbReference type="PANTHER" id="PTHR43649:SF33">
    <property type="entry name" value="POLYGALACTURONAN_RHAMNOGALACTURONAN-BINDING PROTEIN YTCQ"/>
    <property type="match status" value="1"/>
</dbReference>
<keyword evidence="3" id="KW-0472">Membrane</keyword>
<keyword evidence="5" id="KW-0449">Lipoprotein</keyword>
<gene>
    <name evidence="8" type="ORF">EV146_101488</name>
</gene>
<dbReference type="AlphaFoldDB" id="A0A4R2BLM1"/>
<comment type="caution">
    <text evidence="8">The sequence shown here is derived from an EMBL/GenBank/DDBJ whole genome shotgun (WGS) entry which is preliminary data.</text>
</comment>
<evidence type="ECO:0000256" key="3">
    <source>
        <dbReference type="ARBA" id="ARBA00023136"/>
    </source>
</evidence>
<evidence type="ECO:0000313" key="8">
    <source>
        <dbReference type="EMBL" id="TCN28157.1"/>
    </source>
</evidence>
<sequence length="439" mass="48570">MFKRYFSVVLAAVMLISILSACSGGGKSTSGTEAGLEKEAPEGEVSGEITVASWNLAADSLTEEAENFMKKYPKAKVKIEYVTSDYNSITPPLTSGKGAPDIMQIQQRDFPNFLDVFEGQFVDLTARLDGKESEFAEVALNLVKDKDGKVMALPWDLGPVGIYYRKDMFEKAGVDPASLTTWDKFIEEGKKIQEANGVKMLALGMSSKDIAEMYRMLMNQLGAQYYDEDGNIKFVTEENIQAVNMFKKMVDAGLVVDAPTWDDRIRAFANDQIATAVYPVWYAGSIKTQAEDQKGKWGIMPMPAFTEGGPNQSHSGGSVLAISSQSENKELAWKFIEYTLMTNEGQDVQMKYGLFPSWQPYYETEKFKEVDDYFGIALSEFFGKLSTDIPTLDYGSNFMDVNDTIVGALGEVIDGKDVEEALKAAEEKAARETGLEISK</sequence>
<dbReference type="SUPFAM" id="SSF53850">
    <property type="entry name" value="Periplasmic binding protein-like II"/>
    <property type="match status" value="1"/>
</dbReference>
<dbReference type="PROSITE" id="PS51257">
    <property type="entry name" value="PROKAR_LIPOPROTEIN"/>
    <property type="match status" value="1"/>
</dbReference>
<proteinExistence type="predicted"/>